<organism evidence="2 3">
    <name type="scientific">Algoriphagus marincola HL-49</name>
    <dbReference type="NCBI Taxonomy" id="1305737"/>
    <lineage>
        <taxon>Bacteria</taxon>
        <taxon>Pseudomonadati</taxon>
        <taxon>Bacteroidota</taxon>
        <taxon>Cytophagia</taxon>
        <taxon>Cytophagales</taxon>
        <taxon>Cyclobacteriaceae</taxon>
        <taxon>Algoriphagus</taxon>
    </lineage>
</organism>
<protein>
    <submittedName>
        <fullName evidence="2">ABC2-type transport system permease component</fullName>
    </submittedName>
</protein>
<dbReference type="eggNOG" id="COG1277">
    <property type="taxonomic scope" value="Bacteria"/>
</dbReference>
<dbReference type="GO" id="GO:0005886">
    <property type="term" value="C:plasma membrane"/>
    <property type="evidence" value="ECO:0007669"/>
    <property type="project" value="UniProtKB-SubCell"/>
</dbReference>
<dbReference type="InterPro" id="IPR021913">
    <property type="entry name" value="DUF3526"/>
</dbReference>
<sequence length="467" mass="52640">MKSILITEWKNLLRTPGMLIALVVLLGALGFTAWAGLEEYRVISKLEGEAKAHLRQQWESMGPNNPHSAAHYGTYVFKKNHALTAFDEGVNGYVGRTLYLEGHRQNELVQSDAAQGDLLSRFGKLRPALILQIILPLLLLLFAFQSVRGERDADRVRLLLVQGVSYSKILYGKLWSLWIPGMLFVLLTLGIQMGLLGFSASLLGRAVLLVVGYGLFYWIVIALALWLSSKTEKSYTALSWLLGIWIVWVVFYPKVTYSVAAMLYPLPDRVEFSAGMKEDRSALLDGHNPEEEALKSLEDSVLQAYGVATKEELPINFDGLLMQADEEFGNRVWDEHFGELYQQMQKQKSLVQWASLPNPFGNLQSLSMGASGTDNFHQVDFLQEAESYRRVFIRTLNERHAYGGSRTGDWGYKEDQEFFNSIADFQYAEPPFFSLVRQQTRSLLLLLAWIGILGIGLAKVEPKTSAQ</sequence>
<dbReference type="PANTHER" id="PTHR43471:SF1">
    <property type="entry name" value="ABC TRANSPORTER PERMEASE PROTEIN NOSY-RELATED"/>
    <property type="match status" value="1"/>
</dbReference>
<comment type="caution">
    <text evidence="2">The sequence shown here is derived from an EMBL/GenBank/DDBJ whole genome shotgun (WGS) entry which is preliminary data.</text>
</comment>
<accession>A0A0P7X3C4</accession>
<keyword evidence="1" id="KW-1133">Transmembrane helix</keyword>
<feature type="transmembrane region" description="Helical" evidence="1">
    <location>
        <begin position="177"/>
        <end position="199"/>
    </location>
</feature>
<feature type="transmembrane region" description="Helical" evidence="1">
    <location>
        <begin position="234"/>
        <end position="252"/>
    </location>
</feature>
<dbReference type="EMBL" id="LJXT01000148">
    <property type="protein sequence ID" value="KPQ09200.1"/>
    <property type="molecule type" value="Genomic_DNA"/>
</dbReference>
<reference evidence="2 3" key="1">
    <citation type="submission" date="2015-09" db="EMBL/GenBank/DDBJ databases">
        <title>Identification and resolution of microdiversity through metagenomic sequencing of parallel consortia.</title>
        <authorList>
            <person name="Nelson W.C."/>
            <person name="Romine M.F."/>
            <person name="Lindemann S.R."/>
        </authorList>
    </citation>
    <scope>NUCLEOTIDE SEQUENCE [LARGE SCALE GENOMIC DNA]</scope>
    <source>
        <strain evidence="2">HL-49</strain>
    </source>
</reference>
<evidence type="ECO:0000313" key="3">
    <source>
        <dbReference type="Proteomes" id="UP000050421"/>
    </source>
</evidence>
<feature type="transmembrane region" description="Helical" evidence="1">
    <location>
        <begin position="18"/>
        <end position="37"/>
    </location>
</feature>
<dbReference type="Pfam" id="PF12679">
    <property type="entry name" value="ABC2_membrane_2"/>
    <property type="match status" value="1"/>
</dbReference>
<dbReference type="Proteomes" id="UP000050421">
    <property type="component" value="Unassembled WGS sequence"/>
</dbReference>
<keyword evidence="1" id="KW-0812">Transmembrane</keyword>
<dbReference type="PANTHER" id="PTHR43471">
    <property type="entry name" value="ABC TRANSPORTER PERMEASE"/>
    <property type="match status" value="1"/>
</dbReference>
<gene>
    <name evidence="2" type="ORF">HLUCCX10_16555</name>
</gene>
<name>A0A0P7X3C4_9BACT</name>
<dbReference type="AlphaFoldDB" id="A0A0P7X3C4"/>
<feature type="transmembrane region" description="Helical" evidence="1">
    <location>
        <begin position="206"/>
        <end position="228"/>
    </location>
</feature>
<dbReference type="STRING" id="1305737.GCA_000526355_02030"/>
<proteinExistence type="predicted"/>
<dbReference type="PATRIC" id="fig|1305737.6.peg.303"/>
<keyword evidence="1" id="KW-0472">Membrane</keyword>
<evidence type="ECO:0000313" key="2">
    <source>
        <dbReference type="EMBL" id="KPQ09200.1"/>
    </source>
</evidence>
<dbReference type="Pfam" id="PF12040">
    <property type="entry name" value="DUF3526"/>
    <property type="match status" value="1"/>
</dbReference>
<dbReference type="GO" id="GO:0140359">
    <property type="term" value="F:ABC-type transporter activity"/>
    <property type="evidence" value="ECO:0007669"/>
    <property type="project" value="InterPro"/>
</dbReference>
<feature type="transmembrane region" description="Helical" evidence="1">
    <location>
        <begin position="128"/>
        <end position="147"/>
    </location>
</feature>
<evidence type="ECO:0000256" key="1">
    <source>
        <dbReference type="SAM" id="Phobius"/>
    </source>
</evidence>